<gene>
    <name evidence="1" type="ORF">GWK47_007672</name>
</gene>
<protein>
    <submittedName>
        <fullName evidence="1">Uncharacterized protein</fullName>
    </submittedName>
</protein>
<dbReference type="InterPro" id="IPR037214">
    <property type="entry name" value="TROVE_dom_sf"/>
</dbReference>
<name>A0A8J5CRE9_CHIOP</name>
<proteinExistence type="predicted"/>
<dbReference type="Proteomes" id="UP000770661">
    <property type="component" value="Unassembled WGS sequence"/>
</dbReference>
<keyword evidence="2" id="KW-1185">Reference proteome</keyword>
<organism evidence="1 2">
    <name type="scientific">Chionoecetes opilio</name>
    <name type="common">Atlantic snow crab</name>
    <name type="synonym">Cancer opilio</name>
    <dbReference type="NCBI Taxonomy" id="41210"/>
    <lineage>
        <taxon>Eukaryota</taxon>
        <taxon>Metazoa</taxon>
        <taxon>Ecdysozoa</taxon>
        <taxon>Arthropoda</taxon>
        <taxon>Crustacea</taxon>
        <taxon>Multicrustacea</taxon>
        <taxon>Malacostraca</taxon>
        <taxon>Eumalacostraca</taxon>
        <taxon>Eucarida</taxon>
        <taxon>Decapoda</taxon>
        <taxon>Pleocyemata</taxon>
        <taxon>Brachyura</taxon>
        <taxon>Eubrachyura</taxon>
        <taxon>Majoidea</taxon>
        <taxon>Majidae</taxon>
        <taxon>Chionoecetes</taxon>
    </lineage>
</organism>
<reference evidence="1" key="1">
    <citation type="submission" date="2020-07" db="EMBL/GenBank/DDBJ databases">
        <title>The High-quality genome of the commercially important snow crab, Chionoecetes opilio.</title>
        <authorList>
            <person name="Jeong J.-H."/>
            <person name="Ryu S."/>
        </authorList>
    </citation>
    <scope>NUCLEOTIDE SEQUENCE</scope>
    <source>
        <strain evidence="1">MADBK_172401_WGS</strain>
        <tissue evidence="1">Digestive gland</tissue>
    </source>
</reference>
<dbReference type="EMBL" id="JACEEZ010016070">
    <property type="protein sequence ID" value="KAG0718440.1"/>
    <property type="molecule type" value="Genomic_DNA"/>
</dbReference>
<evidence type="ECO:0000313" key="1">
    <source>
        <dbReference type="EMBL" id="KAG0718440.1"/>
    </source>
</evidence>
<sequence length="173" mass="19224">MATPNVATTMDKLKKFLVTGNNSSECYGAHIIRDILEWYQTYERCHHKGQGEEVPTITEPIDVLLDSSMIPKLVEEGKAESIIDTLRSYSQLACVDKEALVLCLAVASKQSDHKKLVTDAHSAVREVCTNTYLFFLFIHFSKMISKKSGHSGKIAIKQLISKKSGHSGKIAIK</sequence>
<dbReference type="AlphaFoldDB" id="A0A8J5CRE9"/>
<evidence type="ECO:0000313" key="2">
    <source>
        <dbReference type="Proteomes" id="UP000770661"/>
    </source>
</evidence>
<dbReference type="SUPFAM" id="SSF140864">
    <property type="entry name" value="TROVE domain-like"/>
    <property type="match status" value="1"/>
</dbReference>
<dbReference type="OrthoDB" id="6335833at2759"/>
<comment type="caution">
    <text evidence="1">The sequence shown here is derived from an EMBL/GenBank/DDBJ whole genome shotgun (WGS) entry which is preliminary data.</text>
</comment>
<accession>A0A8J5CRE9</accession>